<dbReference type="SUPFAM" id="SSF47323">
    <property type="entry name" value="Anticodon-binding domain of a subclass of class I aminoacyl-tRNA synthetases"/>
    <property type="match status" value="1"/>
</dbReference>
<dbReference type="SUPFAM" id="SSF52374">
    <property type="entry name" value="Nucleotidylyl transferase"/>
    <property type="match status" value="1"/>
</dbReference>
<sequence length="508" mass="56874">MAQKFYVTTPIYYVNDVPHIGHAYTTVAADTLARWRRLHGDDVVFLTGTDEHGLKVQQAAEKHGVSPQEWADKTSLRFAEAWKMLDITNTDFIRTTEPRHRVAVQEFLQRVYDNGFIELDSYEGLYCVPCEAYYIEDDLINGDCPDHGIPVERVKEENYFFRLSRFEQRLLDYYAEHPEAVQPETRRNEVLGFIKQGLRDFSMSRTSITWGIPLPWDENHVTYVWFDALFNYCTAAGFGSDPERFAELWPADYHLIGKDILRFHAVFWPAMLMAAGLDPPKHVFAHGFLMVGGERMSKTRLNQIAPADLVETFGSDGFRYHFLSDQHFGPDGDFSFEQMVTRYNADLANNFGNLASRVLNMAVSYCDAATPSNRENGPLAAASVQAVERLETAMESLNFSSGFSGVWDFIGATNAYIEDRQPWALSKAGDAEATSAVIGDCLEALRIIAILSSPVLPNASSELWSRLGLAGSPTDARLPTDVVWGSASTVGNSLVKGAALFPRLDVPS</sequence>
<evidence type="ECO:0000256" key="3">
    <source>
        <dbReference type="ARBA" id="ARBA00022741"/>
    </source>
</evidence>
<keyword evidence="2" id="KW-0436">Ligase</keyword>
<dbReference type="Gene3D" id="2.170.220.10">
    <property type="match status" value="1"/>
</dbReference>
<dbReference type="FunFam" id="2.170.220.10:FF:000001">
    <property type="entry name" value="methionine--tRNA ligase, mitochondrial"/>
    <property type="match status" value="1"/>
</dbReference>
<gene>
    <name evidence="10" type="ORF">UFOPK2925_00259</name>
    <name evidence="11" type="ORF">UFOPK3317_00842</name>
</gene>
<dbReference type="EMBL" id="CAFBLK010000132">
    <property type="protein sequence ID" value="CAB4869993.1"/>
    <property type="molecule type" value="Genomic_DNA"/>
</dbReference>
<dbReference type="GO" id="GO:0006431">
    <property type="term" value="P:methionyl-tRNA aminoacylation"/>
    <property type="evidence" value="ECO:0007669"/>
    <property type="project" value="InterPro"/>
</dbReference>
<feature type="domain" description="Methionyl/Leucyl tRNA synthetase" evidence="8">
    <location>
        <begin position="5"/>
        <end position="146"/>
    </location>
</feature>
<dbReference type="Pfam" id="PF19303">
    <property type="entry name" value="Anticodon_3"/>
    <property type="match status" value="1"/>
</dbReference>
<dbReference type="CDD" id="cd07957">
    <property type="entry name" value="Anticodon_Ia_Met"/>
    <property type="match status" value="1"/>
</dbReference>
<evidence type="ECO:0000256" key="2">
    <source>
        <dbReference type="ARBA" id="ARBA00022598"/>
    </source>
</evidence>
<evidence type="ECO:0000313" key="11">
    <source>
        <dbReference type="EMBL" id="CAB4869993.1"/>
    </source>
</evidence>
<reference evidence="11" key="1">
    <citation type="submission" date="2020-05" db="EMBL/GenBank/DDBJ databases">
        <authorList>
            <person name="Chiriac C."/>
            <person name="Salcher M."/>
            <person name="Ghai R."/>
            <person name="Kavagutti S V."/>
        </authorList>
    </citation>
    <scope>NUCLEOTIDE SEQUENCE</scope>
</reference>
<evidence type="ECO:0000256" key="4">
    <source>
        <dbReference type="ARBA" id="ARBA00022840"/>
    </source>
</evidence>
<accession>A0A6J7DRQ4</accession>
<dbReference type="PANTHER" id="PTHR43326">
    <property type="entry name" value="METHIONYL-TRNA SYNTHETASE"/>
    <property type="match status" value="1"/>
</dbReference>
<dbReference type="Gene3D" id="1.10.730.10">
    <property type="entry name" value="Isoleucyl-tRNA Synthetase, Domain 1"/>
    <property type="match status" value="1"/>
</dbReference>
<evidence type="ECO:0000256" key="7">
    <source>
        <dbReference type="ARBA" id="ARBA00047364"/>
    </source>
</evidence>
<dbReference type="InterPro" id="IPR014729">
    <property type="entry name" value="Rossmann-like_a/b/a_fold"/>
</dbReference>
<dbReference type="AlphaFoldDB" id="A0A6J7DRQ4"/>
<keyword evidence="3" id="KW-0547">Nucleotide-binding</keyword>
<dbReference type="NCBIfam" id="NF008900">
    <property type="entry name" value="PRK12267.1"/>
    <property type="match status" value="1"/>
</dbReference>
<protein>
    <recommendedName>
        <fullName evidence="1">methionine--tRNA ligase</fullName>
        <ecNumber evidence="1">6.1.1.10</ecNumber>
    </recommendedName>
</protein>
<evidence type="ECO:0000259" key="9">
    <source>
        <dbReference type="Pfam" id="PF19303"/>
    </source>
</evidence>
<keyword evidence="5" id="KW-0648">Protein biosynthesis</keyword>
<evidence type="ECO:0000256" key="6">
    <source>
        <dbReference type="ARBA" id="ARBA00023146"/>
    </source>
</evidence>
<keyword evidence="6" id="KW-0030">Aminoacyl-tRNA synthetase</keyword>
<name>A0A6J7DRQ4_9ZZZZ</name>
<evidence type="ECO:0000259" key="8">
    <source>
        <dbReference type="Pfam" id="PF09334"/>
    </source>
</evidence>
<comment type="catalytic activity">
    <reaction evidence="7">
        <text>tRNA(Met) + L-methionine + ATP = L-methionyl-tRNA(Met) + AMP + diphosphate</text>
        <dbReference type="Rhea" id="RHEA:13481"/>
        <dbReference type="Rhea" id="RHEA-COMP:9667"/>
        <dbReference type="Rhea" id="RHEA-COMP:9698"/>
        <dbReference type="ChEBI" id="CHEBI:30616"/>
        <dbReference type="ChEBI" id="CHEBI:33019"/>
        <dbReference type="ChEBI" id="CHEBI:57844"/>
        <dbReference type="ChEBI" id="CHEBI:78442"/>
        <dbReference type="ChEBI" id="CHEBI:78530"/>
        <dbReference type="ChEBI" id="CHEBI:456215"/>
        <dbReference type="EC" id="6.1.1.10"/>
    </reaction>
</comment>
<proteinExistence type="inferred from homology"/>
<dbReference type="GO" id="GO:0005524">
    <property type="term" value="F:ATP binding"/>
    <property type="evidence" value="ECO:0007669"/>
    <property type="project" value="UniProtKB-KW"/>
</dbReference>
<dbReference type="Pfam" id="PF09334">
    <property type="entry name" value="tRNA-synt_1g"/>
    <property type="match status" value="2"/>
</dbReference>
<feature type="domain" description="Methionyl/Leucyl tRNA synthetase" evidence="8">
    <location>
        <begin position="154"/>
        <end position="359"/>
    </location>
</feature>
<evidence type="ECO:0000256" key="5">
    <source>
        <dbReference type="ARBA" id="ARBA00022917"/>
    </source>
</evidence>
<dbReference type="InterPro" id="IPR041872">
    <property type="entry name" value="Anticodon_Met"/>
</dbReference>
<dbReference type="InterPro" id="IPR009080">
    <property type="entry name" value="tRNAsynth_Ia_anticodon-bd"/>
</dbReference>
<dbReference type="EC" id="6.1.1.10" evidence="1"/>
<dbReference type="CDD" id="cd00814">
    <property type="entry name" value="MetRS_core"/>
    <property type="match status" value="1"/>
</dbReference>
<evidence type="ECO:0000256" key="1">
    <source>
        <dbReference type="ARBA" id="ARBA00012838"/>
    </source>
</evidence>
<organism evidence="11">
    <name type="scientific">freshwater metagenome</name>
    <dbReference type="NCBI Taxonomy" id="449393"/>
    <lineage>
        <taxon>unclassified sequences</taxon>
        <taxon>metagenomes</taxon>
        <taxon>ecological metagenomes</taxon>
    </lineage>
</organism>
<dbReference type="GO" id="GO:0004825">
    <property type="term" value="F:methionine-tRNA ligase activity"/>
    <property type="evidence" value="ECO:0007669"/>
    <property type="project" value="UniProtKB-EC"/>
</dbReference>
<feature type="domain" description="Methionyl-tRNA synthetase anticodon-binding" evidence="9">
    <location>
        <begin position="378"/>
        <end position="469"/>
    </location>
</feature>
<dbReference type="GO" id="GO:0005739">
    <property type="term" value="C:mitochondrion"/>
    <property type="evidence" value="ECO:0007669"/>
    <property type="project" value="UniProtKB-ARBA"/>
</dbReference>
<dbReference type="InterPro" id="IPR033911">
    <property type="entry name" value="MetRS_core"/>
</dbReference>
<dbReference type="EMBL" id="CAEZZU010000019">
    <property type="protein sequence ID" value="CAB4770837.1"/>
    <property type="molecule type" value="Genomic_DNA"/>
</dbReference>
<dbReference type="InterPro" id="IPR023457">
    <property type="entry name" value="Met-tRNA_synth_2"/>
</dbReference>
<keyword evidence="4" id="KW-0067">ATP-binding</keyword>
<evidence type="ECO:0000313" key="10">
    <source>
        <dbReference type="EMBL" id="CAB4770837.1"/>
    </source>
</evidence>
<dbReference type="InterPro" id="IPR015413">
    <property type="entry name" value="Methionyl/Leucyl_tRNA_Synth"/>
</dbReference>
<dbReference type="PANTHER" id="PTHR43326:SF1">
    <property type="entry name" value="METHIONINE--TRNA LIGASE, MITOCHONDRIAL"/>
    <property type="match status" value="1"/>
</dbReference>
<dbReference type="Gene3D" id="3.40.50.620">
    <property type="entry name" value="HUPs"/>
    <property type="match status" value="1"/>
</dbReference>
<dbReference type="PRINTS" id="PR01041">
    <property type="entry name" value="TRNASYNTHMET"/>
</dbReference>
<dbReference type="HAMAP" id="MF_01228">
    <property type="entry name" value="Met_tRNA_synth_type2"/>
    <property type="match status" value="1"/>
</dbReference>